<reference evidence="1" key="2">
    <citation type="journal article" date="2015" name="Data Brief">
        <title>Shoot transcriptome of the giant reed, Arundo donax.</title>
        <authorList>
            <person name="Barrero R.A."/>
            <person name="Guerrero F.D."/>
            <person name="Moolhuijzen P."/>
            <person name="Goolsby J.A."/>
            <person name="Tidwell J."/>
            <person name="Bellgard S.E."/>
            <person name="Bellgard M.I."/>
        </authorList>
    </citation>
    <scope>NUCLEOTIDE SEQUENCE</scope>
    <source>
        <tissue evidence="1">Shoot tissue taken approximately 20 cm above the soil surface</tissue>
    </source>
</reference>
<protein>
    <submittedName>
        <fullName evidence="1">Uncharacterized protein</fullName>
    </submittedName>
</protein>
<proteinExistence type="predicted"/>
<organism evidence="1">
    <name type="scientific">Arundo donax</name>
    <name type="common">Giant reed</name>
    <name type="synonym">Donax arundinaceus</name>
    <dbReference type="NCBI Taxonomy" id="35708"/>
    <lineage>
        <taxon>Eukaryota</taxon>
        <taxon>Viridiplantae</taxon>
        <taxon>Streptophyta</taxon>
        <taxon>Embryophyta</taxon>
        <taxon>Tracheophyta</taxon>
        <taxon>Spermatophyta</taxon>
        <taxon>Magnoliopsida</taxon>
        <taxon>Liliopsida</taxon>
        <taxon>Poales</taxon>
        <taxon>Poaceae</taxon>
        <taxon>PACMAD clade</taxon>
        <taxon>Arundinoideae</taxon>
        <taxon>Arundineae</taxon>
        <taxon>Arundo</taxon>
    </lineage>
</organism>
<dbReference type="PANTHER" id="PTHR10775">
    <property type="entry name" value="OS08G0208400 PROTEIN"/>
    <property type="match status" value="1"/>
</dbReference>
<dbReference type="EMBL" id="GBRH01261151">
    <property type="protein sequence ID" value="JAD36744.1"/>
    <property type="molecule type" value="Transcribed_RNA"/>
</dbReference>
<sequence>MQPLVDEFQKLWEGVEAYDASIKRKFTMRAIYLWSVHDFMAYRDFAGWSTHGRLACPCGYGCQGFQLHNGHKACWFDCHKRFLPQNHQFRKHANGFRKNIRVFDETPRRLTRKNSRPM</sequence>
<reference evidence="1" key="1">
    <citation type="submission" date="2014-09" db="EMBL/GenBank/DDBJ databases">
        <authorList>
            <person name="Magalhaes I.L.F."/>
            <person name="Oliveira U."/>
            <person name="Santos F.R."/>
            <person name="Vidigal T.H.D.A."/>
            <person name="Brescovit A.D."/>
            <person name="Santos A.J."/>
        </authorList>
    </citation>
    <scope>NUCLEOTIDE SEQUENCE</scope>
    <source>
        <tissue evidence="1">Shoot tissue taken approximately 20 cm above the soil surface</tissue>
    </source>
</reference>
<dbReference type="Pfam" id="PF02992">
    <property type="entry name" value="Transposase_21"/>
    <property type="match status" value="1"/>
</dbReference>
<dbReference type="InterPro" id="IPR004242">
    <property type="entry name" value="Transposase_21"/>
</dbReference>
<evidence type="ECO:0000313" key="1">
    <source>
        <dbReference type="EMBL" id="JAD36744.1"/>
    </source>
</evidence>
<dbReference type="PANTHER" id="PTHR10775:SF183">
    <property type="entry name" value="TRANSPOSON, EN_SPM-LIKE, TRANSPOSASE-ASSOCIATED DOMAIN PROTEIN-RELATED"/>
    <property type="match status" value="1"/>
</dbReference>
<accession>A0A0A8ZBE8</accession>
<dbReference type="AlphaFoldDB" id="A0A0A8ZBE8"/>
<name>A0A0A8ZBE8_ARUDO</name>